<dbReference type="Pfam" id="PF04810">
    <property type="entry name" value="zf-Sec23_Sec24"/>
    <property type="match status" value="1"/>
</dbReference>
<dbReference type="Gene3D" id="2.30.30.380">
    <property type="entry name" value="Zn-finger domain of Sec23/24"/>
    <property type="match status" value="1"/>
</dbReference>
<dbReference type="Gene3D" id="3.40.50.410">
    <property type="entry name" value="von Willebrand factor, type A domain"/>
    <property type="match status" value="1"/>
</dbReference>
<evidence type="ECO:0000259" key="18">
    <source>
        <dbReference type="Pfam" id="PF08033"/>
    </source>
</evidence>
<protein>
    <submittedName>
        <fullName evidence="20">Protein transport protein Sec24A isoform X2</fullName>
    </submittedName>
</protein>
<dbReference type="InterPro" id="IPR036174">
    <property type="entry name" value="Znf_Sec23_Sec24_sf"/>
</dbReference>
<evidence type="ECO:0000256" key="7">
    <source>
        <dbReference type="ARBA" id="ARBA00022824"/>
    </source>
</evidence>
<dbReference type="SUPFAM" id="SSF82919">
    <property type="entry name" value="Zn-finger domain of Sec23/24"/>
    <property type="match status" value="1"/>
</dbReference>
<dbReference type="Gene3D" id="1.20.120.730">
    <property type="entry name" value="Sec23/Sec24 helical domain"/>
    <property type="match status" value="1"/>
</dbReference>
<dbReference type="Proteomes" id="UP001652625">
    <property type="component" value="Chromosome 12"/>
</dbReference>
<keyword evidence="9" id="KW-0653">Protein transport</keyword>
<dbReference type="InterPro" id="IPR007123">
    <property type="entry name" value="Gelsolin-like_dom"/>
</dbReference>
<comment type="similarity">
    <text evidence="4">Belongs to the SEC23/SEC24 family. SEC24 subfamily.</text>
</comment>
<name>A0ABM4D5Q0_HYDVU</name>
<sequence length="1001" mass="113062">MSIQSDKRNLQDGFYNNSIVAQQNGIQNSNDTNISNVNVQYPLIHNQNYLNQGIPNGHHLKYPNQELRPVLGINPTMKTSSIPTFEGTPTYLSNGQRFQNAPPPQTVQLTQNVLPPQIAQLPQINPHSALQQNKLVNQQTQFVPHPASPNATNFTIQNQTENLNVANNITQHQTQSENLIQSSTSKRRVYPQEAATNVQSLHGHLKPNIYNNQPGQNFNLSKGSPLTKQNDSNKMNQSPNAKNINQVNTLMSRLTVEQSPTYPVNLLEQRQVITPKPFSPPKPPIAPELIKKNANPNILRCTFNAIPQTSALQKQCKLPFGIHIHPFKEGTDMPIVSSVITRCRSCRSYLNPFVSIPDHRRWQCNMCFRLNDIPDELNYDVTTGQYNDIRRRPELNCASIEFIAPSEYMLRPPQPSIFIFVFDVSHNALSTGYLKHSCDVLIQNLDALPGDSRTMIGFITFNSVIHFYSLKLSQSQPQMYVVSDLDEIFLPVPDGLMVNLKENKEMILQLLTTLPTSFDKVYDTHSATGAAINAAKSLISATGGRITLFQTCLPNIGPGKLVPRELASMSSDSKDTQFLNPSTDFYKRFSLDCAGEQIAVDLFLLSSQYSDLASLSCAPRYSSGAIHYFPDFHSTKNTEMLQKFLHDFKRYLTRSIGFEAVMRLRCTKGLSIHTFHGNFFVRSTDLLSLPNVNPDHSFSMQMSIEESLTDSTMVSFQAALLYTTVKGERRIRVHTLALPVTSKLSDVYAYADEEAILCSLSKLAVDRTLMSSLGDAREALMNACIDCSKTYRSELSGQKDSQGVIMPHHLRLLPLHVLALIKNVAFKLGNVSLDSRVFFLLEFKCQSVFETMISTYPRLYSALDFLEEHDESYSGPPILHASAERLSRQGVYILDNCKKLYIFVGRDTQDNVVQCLFNVSNISMVPELSNRLPELNNNLSLKTRKFIEDLRKDRPFYSPLEVIREDGKHRFLFLSNLIDDRTESSMSYIEFLQHIQRQINS</sequence>
<evidence type="ECO:0000259" key="15">
    <source>
        <dbReference type="Pfam" id="PF04810"/>
    </source>
</evidence>
<dbReference type="InterPro" id="IPR006900">
    <property type="entry name" value="Sec23/24_helical_dom"/>
</dbReference>
<dbReference type="InterPro" id="IPR006896">
    <property type="entry name" value="Sec23/24_trunk_dom"/>
</dbReference>
<keyword evidence="11" id="KW-0472">Membrane</keyword>
<evidence type="ECO:0000313" key="19">
    <source>
        <dbReference type="Proteomes" id="UP001652625"/>
    </source>
</evidence>
<evidence type="ECO:0000256" key="10">
    <source>
        <dbReference type="ARBA" id="ARBA00023034"/>
    </source>
</evidence>
<keyword evidence="12" id="KW-0968">Cytoplasmic vesicle</keyword>
<dbReference type="InterPro" id="IPR012990">
    <property type="entry name" value="Beta-sandwich_Sec23_24"/>
</dbReference>
<dbReference type="InterPro" id="IPR050550">
    <property type="entry name" value="SEC23_SEC24_subfamily"/>
</dbReference>
<keyword evidence="7" id="KW-0256">Endoplasmic reticulum</keyword>
<evidence type="ECO:0000256" key="13">
    <source>
        <dbReference type="SAM" id="MobiDB-lite"/>
    </source>
</evidence>
<feature type="domain" description="Sec23/Sec24 helical" evidence="17">
    <location>
        <begin position="752"/>
        <end position="852"/>
    </location>
</feature>
<evidence type="ECO:0000256" key="4">
    <source>
        <dbReference type="ARBA" id="ARBA00008334"/>
    </source>
</evidence>
<evidence type="ECO:0000313" key="20">
    <source>
        <dbReference type="RefSeq" id="XP_065669616.1"/>
    </source>
</evidence>
<dbReference type="GeneID" id="100203783"/>
<dbReference type="Pfam" id="PF04811">
    <property type="entry name" value="Sec23_trunk"/>
    <property type="match status" value="1"/>
</dbReference>
<feature type="domain" description="Gelsolin-like" evidence="14">
    <location>
        <begin position="876"/>
        <end position="946"/>
    </location>
</feature>
<dbReference type="InterPro" id="IPR036465">
    <property type="entry name" value="vWFA_dom_sf"/>
</dbReference>
<evidence type="ECO:0000256" key="9">
    <source>
        <dbReference type="ARBA" id="ARBA00022927"/>
    </source>
</evidence>
<dbReference type="SUPFAM" id="SSF81811">
    <property type="entry name" value="Helical domain of Sec23/24"/>
    <property type="match status" value="1"/>
</dbReference>
<proteinExistence type="inferred from homology"/>
<dbReference type="InterPro" id="IPR036180">
    <property type="entry name" value="Gelsolin-like_dom_sf"/>
</dbReference>
<dbReference type="InterPro" id="IPR036175">
    <property type="entry name" value="Sec23/24_helical_dom_sf"/>
</dbReference>
<evidence type="ECO:0000259" key="16">
    <source>
        <dbReference type="Pfam" id="PF04811"/>
    </source>
</evidence>
<keyword evidence="10" id="KW-0333">Golgi apparatus</keyword>
<dbReference type="SUPFAM" id="SSF81995">
    <property type="entry name" value="beta-sandwich domain of Sec23/24"/>
    <property type="match status" value="1"/>
</dbReference>
<evidence type="ECO:0000256" key="8">
    <source>
        <dbReference type="ARBA" id="ARBA00022892"/>
    </source>
</evidence>
<keyword evidence="5" id="KW-0813">Transport</keyword>
<feature type="domain" description="Sec23/Sec24 trunk" evidence="16">
    <location>
        <begin position="413"/>
        <end position="651"/>
    </location>
</feature>
<dbReference type="Pfam" id="PF04815">
    <property type="entry name" value="Sec23_helical"/>
    <property type="match status" value="1"/>
</dbReference>
<dbReference type="Gene3D" id="2.60.40.1670">
    <property type="entry name" value="beta-sandwich domain of Sec23/24"/>
    <property type="match status" value="1"/>
</dbReference>
<accession>A0ABM4D5Q0</accession>
<dbReference type="CDD" id="cd01479">
    <property type="entry name" value="Sec24-like"/>
    <property type="match status" value="1"/>
</dbReference>
<feature type="domain" description="Sec23/Sec24 beta-sandwich" evidence="18">
    <location>
        <begin position="657"/>
        <end position="741"/>
    </location>
</feature>
<feature type="domain" description="Zinc finger Sec23/Sec24-type" evidence="15">
    <location>
        <begin position="340"/>
        <end position="376"/>
    </location>
</feature>
<evidence type="ECO:0000256" key="5">
    <source>
        <dbReference type="ARBA" id="ARBA00022448"/>
    </source>
</evidence>
<evidence type="ECO:0000256" key="11">
    <source>
        <dbReference type="ARBA" id="ARBA00023136"/>
    </source>
</evidence>
<keyword evidence="6" id="KW-0963">Cytoplasm</keyword>
<dbReference type="PANTHER" id="PTHR13803:SF39">
    <property type="entry name" value="SECRETORY 24AB, ISOFORM A"/>
    <property type="match status" value="1"/>
</dbReference>
<feature type="region of interest" description="Disordered" evidence="13">
    <location>
        <begin position="212"/>
        <end position="241"/>
    </location>
</feature>
<dbReference type="InterPro" id="IPR029006">
    <property type="entry name" value="ADF-H/Gelsolin-like_dom_sf"/>
</dbReference>
<organism evidence="19 20">
    <name type="scientific">Hydra vulgaris</name>
    <name type="common">Hydra</name>
    <name type="synonym">Hydra attenuata</name>
    <dbReference type="NCBI Taxonomy" id="6087"/>
    <lineage>
        <taxon>Eukaryota</taxon>
        <taxon>Metazoa</taxon>
        <taxon>Cnidaria</taxon>
        <taxon>Hydrozoa</taxon>
        <taxon>Hydroidolina</taxon>
        <taxon>Anthoathecata</taxon>
        <taxon>Aplanulata</taxon>
        <taxon>Hydridae</taxon>
        <taxon>Hydra</taxon>
    </lineage>
</organism>
<dbReference type="Gene3D" id="3.40.20.10">
    <property type="entry name" value="Severin"/>
    <property type="match status" value="1"/>
</dbReference>
<dbReference type="RefSeq" id="XP_065669616.1">
    <property type="nucleotide sequence ID" value="XM_065813544.1"/>
</dbReference>
<evidence type="ECO:0000256" key="12">
    <source>
        <dbReference type="ARBA" id="ARBA00023329"/>
    </source>
</evidence>
<dbReference type="SUPFAM" id="SSF82754">
    <property type="entry name" value="C-terminal, gelsolin-like domain of Sec23/24"/>
    <property type="match status" value="1"/>
</dbReference>
<dbReference type="SUPFAM" id="SSF53300">
    <property type="entry name" value="vWA-like"/>
    <property type="match status" value="1"/>
</dbReference>
<evidence type="ECO:0000256" key="3">
    <source>
        <dbReference type="ARBA" id="ARBA00004397"/>
    </source>
</evidence>
<dbReference type="Pfam" id="PF00626">
    <property type="entry name" value="Gelsolin"/>
    <property type="match status" value="1"/>
</dbReference>
<evidence type="ECO:0000259" key="14">
    <source>
        <dbReference type="Pfam" id="PF00626"/>
    </source>
</evidence>
<keyword evidence="19" id="KW-1185">Reference proteome</keyword>
<dbReference type="Pfam" id="PF08033">
    <property type="entry name" value="Sec23_BS"/>
    <property type="match status" value="1"/>
</dbReference>
<evidence type="ECO:0000259" key="17">
    <source>
        <dbReference type="Pfam" id="PF04815"/>
    </source>
</evidence>
<evidence type="ECO:0000256" key="6">
    <source>
        <dbReference type="ARBA" id="ARBA00022490"/>
    </source>
</evidence>
<reference evidence="20" key="1">
    <citation type="submission" date="2025-08" db="UniProtKB">
        <authorList>
            <consortium name="RefSeq"/>
        </authorList>
    </citation>
    <scope>IDENTIFICATION</scope>
</reference>
<comment type="subcellular location">
    <subcellularLocation>
        <location evidence="1">Cytoplasmic vesicle</location>
        <location evidence="1">COPII-coated vesicle membrane</location>
        <topology evidence="1">Peripheral membrane protein</topology>
        <orientation evidence="1">Cytoplasmic side</orientation>
    </subcellularLocation>
    <subcellularLocation>
        <location evidence="3">Endoplasmic reticulum membrane</location>
        <topology evidence="3">Peripheral membrane protein</topology>
        <orientation evidence="3">Cytoplasmic side</orientation>
    </subcellularLocation>
    <subcellularLocation>
        <location evidence="2">Golgi apparatus membrane</location>
    </subcellularLocation>
</comment>
<gene>
    <name evidence="20" type="primary">LOC100203783</name>
</gene>
<keyword evidence="8" id="KW-0931">ER-Golgi transport</keyword>
<evidence type="ECO:0000256" key="2">
    <source>
        <dbReference type="ARBA" id="ARBA00004394"/>
    </source>
</evidence>
<dbReference type="PANTHER" id="PTHR13803">
    <property type="entry name" value="SEC24-RELATED PROTEIN"/>
    <property type="match status" value="1"/>
</dbReference>
<dbReference type="InterPro" id="IPR041742">
    <property type="entry name" value="Sec24-like_trunk_dom"/>
</dbReference>
<evidence type="ECO:0000256" key="1">
    <source>
        <dbReference type="ARBA" id="ARBA00004299"/>
    </source>
</evidence>
<dbReference type="InterPro" id="IPR006895">
    <property type="entry name" value="Znf_Sec23_Sec24"/>
</dbReference>